<keyword evidence="1" id="KW-0645">Protease</keyword>
<comment type="caution">
    <text evidence="1">The sequence shown here is derived from an EMBL/GenBank/DDBJ whole genome shotgun (WGS) entry which is preliminary data.</text>
</comment>
<gene>
    <name evidence="1" type="ORF">CKAN_02746400</name>
</gene>
<accession>A0A3S3NM97</accession>
<dbReference type="GO" id="GO:0008233">
    <property type="term" value="F:peptidase activity"/>
    <property type="evidence" value="ECO:0007669"/>
    <property type="project" value="UniProtKB-KW"/>
</dbReference>
<dbReference type="GO" id="GO:0006508">
    <property type="term" value="P:proteolysis"/>
    <property type="evidence" value="ECO:0007669"/>
    <property type="project" value="UniProtKB-KW"/>
</dbReference>
<protein>
    <submittedName>
        <fullName evidence="1">ATP-dependent protease LA lon domain-containing protein</fullName>
    </submittedName>
</protein>
<dbReference type="AlphaFoldDB" id="A0A3S3NM97"/>
<dbReference type="Proteomes" id="UP000283530">
    <property type="component" value="Unassembled WGS sequence"/>
</dbReference>
<proteinExistence type="predicted"/>
<dbReference type="EMBL" id="QPKB01000346">
    <property type="protein sequence ID" value="RWR97984.1"/>
    <property type="molecule type" value="Genomic_DNA"/>
</dbReference>
<keyword evidence="2" id="KW-1185">Reference proteome</keyword>
<evidence type="ECO:0000313" key="2">
    <source>
        <dbReference type="Proteomes" id="UP000283530"/>
    </source>
</evidence>
<sequence length="78" mass="9485">MYDSYSLAQRVTDLWRQLIGSPSLDSLIKSQISYHLYCQLRREIQLLERFDLIRCRRCRTVIAKRTDMQKVITRRKHN</sequence>
<keyword evidence="1" id="KW-0378">Hydrolase</keyword>
<reference evidence="1 2" key="1">
    <citation type="journal article" date="2019" name="Nat. Plants">
        <title>Stout camphor tree genome fills gaps in understanding of flowering plant genome evolution.</title>
        <authorList>
            <person name="Chaw S.M."/>
            <person name="Liu Y.C."/>
            <person name="Wu Y.W."/>
            <person name="Wang H.Y."/>
            <person name="Lin C.I."/>
            <person name="Wu C.S."/>
            <person name="Ke H.M."/>
            <person name="Chang L.Y."/>
            <person name="Hsu C.Y."/>
            <person name="Yang H.T."/>
            <person name="Sudianto E."/>
            <person name="Hsu M.H."/>
            <person name="Wu K.P."/>
            <person name="Wang L.N."/>
            <person name="Leebens-Mack J.H."/>
            <person name="Tsai I.J."/>
        </authorList>
    </citation>
    <scope>NUCLEOTIDE SEQUENCE [LARGE SCALE GENOMIC DNA]</scope>
    <source>
        <strain evidence="2">cv. Chaw 1501</strain>
        <tissue evidence="1">Young leaves</tissue>
    </source>
</reference>
<name>A0A3S3NM97_9MAGN</name>
<dbReference type="STRING" id="337451.A0A3S3NM97"/>
<dbReference type="OrthoDB" id="267517at2759"/>
<evidence type="ECO:0000313" key="1">
    <source>
        <dbReference type="EMBL" id="RWR97984.1"/>
    </source>
</evidence>
<organism evidence="1 2">
    <name type="scientific">Cinnamomum micranthum f. kanehirae</name>
    <dbReference type="NCBI Taxonomy" id="337451"/>
    <lineage>
        <taxon>Eukaryota</taxon>
        <taxon>Viridiplantae</taxon>
        <taxon>Streptophyta</taxon>
        <taxon>Embryophyta</taxon>
        <taxon>Tracheophyta</taxon>
        <taxon>Spermatophyta</taxon>
        <taxon>Magnoliopsida</taxon>
        <taxon>Magnoliidae</taxon>
        <taxon>Laurales</taxon>
        <taxon>Lauraceae</taxon>
        <taxon>Cinnamomum</taxon>
    </lineage>
</organism>